<name>A0A103QVL7_9BURK</name>
<organism evidence="1 2">
    <name type="scientific">Burkholderia ubonensis</name>
    <dbReference type="NCBI Taxonomy" id="101571"/>
    <lineage>
        <taxon>Bacteria</taxon>
        <taxon>Pseudomonadati</taxon>
        <taxon>Pseudomonadota</taxon>
        <taxon>Betaproteobacteria</taxon>
        <taxon>Burkholderiales</taxon>
        <taxon>Burkholderiaceae</taxon>
        <taxon>Burkholderia</taxon>
        <taxon>Burkholderia cepacia complex</taxon>
    </lineage>
</organism>
<evidence type="ECO:0000313" key="2">
    <source>
        <dbReference type="Proteomes" id="UP000064029"/>
    </source>
</evidence>
<dbReference type="Proteomes" id="UP000064029">
    <property type="component" value="Unassembled WGS sequence"/>
</dbReference>
<comment type="caution">
    <text evidence="1">The sequence shown here is derived from an EMBL/GenBank/DDBJ whole genome shotgun (WGS) entry which is preliminary data.</text>
</comment>
<reference evidence="1 2" key="1">
    <citation type="submission" date="2015-11" db="EMBL/GenBank/DDBJ databases">
        <title>Expanding the genomic diversity of Burkholderia species for the development of highly accurate diagnostics.</title>
        <authorList>
            <person name="Sahl J."/>
            <person name="Keim P."/>
            <person name="Wagner D."/>
        </authorList>
    </citation>
    <scope>NUCLEOTIDE SEQUENCE [LARGE SCALE GENOMIC DNA]</scope>
    <source>
        <strain evidence="1 2">MSMB2036</strain>
    </source>
</reference>
<gene>
    <name evidence="1" type="ORF">WJ33_36900</name>
</gene>
<dbReference type="InterPro" id="IPR036388">
    <property type="entry name" value="WH-like_DNA-bd_sf"/>
</dbReference>
<sequence length="143" mass="15574">MPSIEQILQVIVDHPGRTAAEIASEVGLATADVQSRLVKYVDAGKVKKDTKKVDGFRDVFTYWPMQSLIREVDGTKQIVTLARGARTTAPEGDSADPSFTFGFFSNGVLSIAKGSKEIKLSPDETRRLLAFLDSINVEKITSA</sequence>
<dbReference type="AlphaFoldDB" id="A0A103QVL7"/>
<dbReference type="Gene3D" id="1.10.10.10">
    <property type="entry name" value="Winged helix-like DNA-binding domain superfamily/Winged helix DNA-binding domain"/>
    <property type="match status" value="1"/>
</dbReference>
<evidence type="ECO:0000313" key="1">
    <source>
        <dbReference type="EMBL" id="KVG56409.1"/>
    </source>
</evidence>
<proteinExistence type="predicted"/>
<dbReference type="EMBL" id="LOXM01000255">
    <property type="protein sequence ID" value="KVG56409.1"/>
    <property type="molecule type" value="Genomic_DNA"/>
</dbReference>
<protein>
    <submittedName>
        <fullName evidence="1">Uncharacterized protein</fullName>
    </submittedName>
</protein>
<dbReference type="OrthoDB" id="9033766at2"/>
<dbReference type="RefSeq" id="WP_059758002.1">
    <property type="nucleotide sequence ID" value="NZ_CP013414.1"/>
</dbReference>
<accession>A0A103QVL7</accession>